<keyword evidence="1" id="KW-0472">Membrane</keyword>
<proteinExistence type="predicted"/>
<keyword evidence="1" id="KW-1133">Transmembrane helix</keyword>
<dbReference type="EMBL" id="MHCJ01000003">
    <property type="protein sequence ID" value="OGY18305.1"/>
    <property type="molecule type" value="Genomic_DNA"/>
</dbReference>
<name>A0A1G1VSB5_9BACT</name>
<evidence type="ECO:0000313" key="3">
    <source>
        <dbReference type="EMBL" id="OGY18305.1"/>
    </source>
</evidence>
<feature type="transmembrane region" description="Helical" evidence="1">
    <location>
        <begin position="42"/>
        <end position="63"/>
    </location>
</feature>
<dbReference type="Pfam" id="PF13399">
    <property type="entry name" value="LytR_C"/>
    <property type="match status" value="1"/>
</dbReference>
<dbReference type="Proteomes" id="UP000179233">
    <property type="component" value="Unassembled WGS sequence"/>
</dbReference>
<evidence type="ECO:0000313" key="4">
    <source>
        <dbReference type="Proteomes" id="UP000179233"/>
    </source>
</evidence>
<accession>A0A1G1VSB5</accession>
<sequence length="352" mass="39027">MTKRRLPLRHVKGASHGRQAKHGYERIQRGRRVLAHLPFVRFSFRFIAVVFLFTLAILTIRLISQSDWNGRDRITFTLQDFSESQVGGEVFLVSYLPPEGLSVVVLPATLQIETIGGFGLWKAGSVYQLGELEGRGGALLSGTLAEFFGVNVDGWVVSPEKVQLSSDTLKTSLKTSLMRTLFGRGRSNLGVWDLFRLWFSLGKVRLSQATLVDLSTASVLREETLPDGSTTYRTDPERLDQLARRLFALPEITREGLSVSVLNATGHPRLGNRAARAIENSGGDVVSIADFRTLEEQTTIVVSSDSLREYATVGVLRKFFASERVSVGETASARADILLVVGEDYFRKLSEF</sequence>
<evidence type="ECO:0000259" key="2">
    <source>
        <dbReference type="Pfam" id="PF13399"/>
    </source>
</evidence>
<organism evidence="3 4">
    <name type="scientific">Candidatus Chisholmbacteria bacterium RIFCSPHIGHO2_01_FULL_52_32</name>
    <dbReference type="NCBI Taxonomy" id="1797591"/>
    <lineage>
        <taxon>Bacteria</taxon>
        <taxon>Candidatus Chisholmiibacteriota</taxon>
    </lineage>
</organism>
<dbReference type="AlphaFoldDB" id="A0A1G1VSB5"/>
<dbReference type="InterPro" id="IPR027381">
    <property type="entry name" value="LytR/CpsA/Psr_C"/>
</dbReference>
<gene>
    <name evidence="3" type="ORF">A2786_02185</name>
</gene>
<protein>
    <recommendedName>
        <fullName evidence="2">LytR/CpsA/Psr regulator C-terminal domain-containing protein</fullName>
    </recommendedName>
</protein>
<comment type="caution">
    <text evidence="3">The sequence shown here is derived from an EMBL/GenBank/DDBJ whole genome shotgun (WGS) entry which is preliminary data.</text>
</comment>
<keyword evidence="1" id="KW-0812">Transmembrane</keyword>
<evidence type="ECO:0000256" key="1">
    <source>
        <dbReference type="SAM" id="Phobius"/>
    </source>
</evidence>
<reference evidence="3 4" key="1">
    <citation type="journal article" date="2016" name="Nat. Commun.">
        <title>Thousands of microbial genomes shed light on interconnected biogeochemical processes in an aquifer system.</title>
        <authorList>
            <person name="Anantharaman K."/>
            <person name="Brown C.T."/>
            <person name="Hug L.A."/>
            <person name="Sharon I."/>
            <person name="Castelle C.J."/>
            <person name="Probst A.J."/>
            <person name="Thomas B.C."/>
            <person name="Singh A."/>
            <person name="Wilkins M.J."/>
            <person name="Karaoz U."/>
            <person name="Brodie E.L."/>
            <person name="Williams K.H."/>
            <person name="Hubbard S.S."/>
            <person name="Banfield J.F."/>
        </authorList>
    </citation>
    <scope>NUCLEOTIDE SEQUENCE [LARGE SCALE GENOMIC DNA]</scope>
</reference>
<feature type="domain" description="LytR/CpsA/Psr regulator C-terminal" evidence="2">
    <location>
        <begin position="257"/>
        <end position="345"/>
    </location>
</feature>